<protein>
    <recommendedName>
        <fullName evidence="4">CCHC-type domain-containing protein</fullName>
    </recommendedName>
</protein>
<dbReference type="GO" id="GO:0006397">
    <property type="term" value="P:mRNA processing"/>
    <property type="evidence" value="ECO:0007669"/>
    <property type="project" value="UniProtKB-KW"/>
</dbReference>
<evidence type="ECO:0000313" key="3">
    <source>
        <dbReference type="Proteomes" id="UP000765509"/>
    </source>
</evidence>
<keyword evidence="3" id="KW-1185">Reference proteome</keyword>
<dbReference type="GO" id="GO:0003676">
    <property type="term" value="F:nucleic acid binding"/>
    <property type="evidence" value="ECO:0007669"/>
    <property type="project" value="InterPro"/>
</dbReference>
<reference evidence="2" key="1">
    <citation type="submission" date="2021-03" db="EMBL/GenBank/DDBJ databases">
        <title>Draft genome sequence of rust myrtle Austropuccinia psidii MF-1, a brazilian biotype.</title>
        <authorList>
            <person name="Quecine M.C."/>
            <person name="Pachon D.M.R."/>
            <person name="Bonatelli M.L."/>
            <person name="Correr F.H."/>
            <person name="Franceschini L.M."/>
            <person name="Leite T.F."/>
            <person name="Margarido G.R.A."/>
            <person name="Almeida C.A."/>
            <person name="Ferrarezi J.A."/>
            <person name="Labate C.A."/>
        </authorList>
    </citation>
    <scope>NUCLEOTIDE SEQUENCE</scope>
    <source>
        <strain evidence="2">MF-1</strain>
    </source>
</reference>
<keyword evidence="1" id="KW-0507">mRNA processing</keyword>
<evidence type="ECO:0008006" key="4">
    <source>
        <dbReference type="Google" id="ProtNLM"/>
    </source>
</evidence>
<dbReference type="InterPro" id="IPR036875">
    <property type="entry name" value="Znf_CCHC_sf"/>
</dbReference>
<evidence type="ECO:0000313" key="2">
    <source>
        <dbReference type="EMBL" id="MBW0482055.1"/>
    </source>
</evidence>
<sequence length="145" mass="16571">MEARSLLTTLHNWTPLADPNFITSPTTYPSFAHFCLTEFEPEEENLRKELFIQKKIDSSKIHTIQWLGHPKDADKSHCTLLITLTEKLFVPFLLAGGLVFNGTYLRSIPFQQGKRQCFNCLRVGHQAHLCKLDPICLKCGKPHHA</sequence>
<gene>
    <name evidence="2" type="ORF">O181_021770</name>
</gene>
<dbReference type="GO" id="GO:0008270">
    <property type="term" value="F:zinc ion binding"/>
    <property type="evidence" value="ECO:0007669"/>
    <property type="project" value="InterPro"/>
</dbReference>
<comment type="caution">
    <text evidence="2">The sequence shown here is derived from an EMBL/GenBank/DDBJ whole genome shotgun (WGS) entry which is preliminary data.</text>
</comment>
<dbReference type="EMBL" id="AVOT02006632">
    <property type="protein sequence ID" value="MBW0482055.1"/>
    <property type="molecule type" value="Genomic_DNA"/>
</dbReference>
<name>A0A9Q3CG93_9BASI</name>
<accession>A0A9Q3CG93</accession>
<dbReference type="OrthoDB" id="2506424at2759"/>
<evidence type="ECO:0000256" key="1">
    <source>
        <dbReference type="ARBA" id="ARBA00022664"/>
    </source>
</evidence>
<organism evidence="2 3">
    <name type="scientific">Austropuccinia psidii MF-1</name>
    <dbReference type="NCBI Taxonomy" id="1389203"/>
    <lineage>
        <taxon>Eukaryota</taxon>
        <taxon>Fungi</taxon>
        <taxon>Dikarya</taxon>
        <taxon>Basidiomycota</taxon>
        <taxon>Pucciniomycotina</taxon>
        <taxon>Pucciniomycetes</taxon>
        <taxon>Pucciniales</taxon>
        <taxon>Sphaerophragmiaceae</taxon>
        <taxon>Austropuccinia</taxon>
    </lineage>
</organism>
<dbReference type="SUPFAM" id="SSF57756">
    <property type="entry name" value="Retrovirus zinc finger-like domains"/>
    <property type="match status" value="1"/>
</dbReference>
<dbReference type="AlphaFoldDB" id="A0A9Q3CG93"/>
<proteinExistence type="predicted"/>
<dbReference type="Proteomes" id="UP000765509">
    <property type="component" value="Unassembled WGS sequence"/>
</dbReference>